<dbReference type="PANTHER" id="PTHR41521">
    <property type="match status" value="1"/>
</dbReference>
<sequence length="95" mass="10619">MNHAYVVGQVTVNDPERWLEYVEQIPETLASWGGEVIMRGQRASTLVGQPGHPNIVVLRFPDMHAVEQWYASPEYQALIPLRDAAAQVDLAAYEG</sequence>
<dbReference type="SUPFAM" id="SSF54909">
    <property type="entry name" value="Dimeric alpha+beta barrel"/>
    <property type="match status" value="1"/>
</dbReference>
<protein>
    <submittedName>
        <fullName evidence="2">DUF1330 domain-containing protein</fullName>
    </submittedName>
</protein>
<dbReference type="Proteomes" id="UP001318321">
    <property type="component" value="Unassembled WGS sequence"/>
</dbReference>
<dbReference type="EMBL" id="JAAQTO010000039">
    <property type="protein sequence ID" value="NIC06634.1"/>
    <property type="molecule type" value="Genomic_DNA"/>
</dbReference>
<reference evidence="2 3" key="1">
    <citation type="submission" date="2020-03" db="EMBL/GenBank/DDBJ databases">
        <title>Identification of Halomonas strains.</title>
        <authorList>
            <person name="Xiao Z."/>
            <person name="Dong F."/>
            <person name="Wang Z."/>
            <person name="Zhao J.-Y."/>
        </authorList>
    </citation>
    <scope>NUCLEOTIDE SEQUENCE [LARGE SCALE GENOMIC DNA]</scope>
    <source>
        <strain evidence="2 3">DX6</strain>
    </source>
</reference>
<evidence type="ECO:0000259" key="1">
    <source>
        <dbReference type="Pfam" id="PF07045"/>
    </source>
</evidence>
<dbReference type="RefSeq" id="WP_167116253.1">
    <property type="nucleotide sequence ID" value="NZ_JAAQTO010000039.1"/>
</dbReference>
<evidence type="ECO:0000313" key="2">
    <source>
        <dbReference type="EMBL" id="NIC06634.1"/>
    </source>
</evidence>
<feature type="domain" description="DUF1330" evidence="1">
    <location>
        <begin position="4"/>
        <end position="95"/>
    </location>
</feature>
<dbReference type="InterPro" id="IPR010753">
    <property type="entry name" value="DUF1330"/>
</dbReference>
<name>A0ABX0PTA0_9GAMM</name>
<comment type="caution">
    <text evidence="2">The sequence shown here is derived from an EMBL/GenBank/DDBJ whole genome shotgun (WGS) entry which is preliminary data.</text>
</comment>
<dbReference type="Gene3D" id="3.30.70.100">
    <property type="match status" value="1"/>
</dbReference>
<gene>
    <name evidence="2" type="ORF">HBJ55_14490</name>
</gene>
<dbReference type="PANTHER" id="PTHR41521:SF4">
    <property type="entry name" value="BLR0684 PROTEIN"/>
    <property type="match status" value="1"/>
</dbReference>
<accession>A0ABX0PTA0</accession>
<proteinExistence type="predicted"/>
<dbReference type="InterPro" id="IPR011008">
    <property type="entry name" value="Dimeric_a/b-barrel"/>
</dbReference>
<evidence type="ECO:0000313" key="3">
    <source>
        <dbReference type="Proteomes" id="UP001318321"/>
    </source>
</evidence>
<keyword evidence="3" id="KW-1185">Reference proteome</keyword>
<dbReference type="Pfam" id="PF07045">
    <property type="entry name" value="DUF1330"/>
    <property type="match status" value="1"/>
</dbReference>
<organism evidence="2 3">
    <name type="scientific">Billgrantia bachuensis</name>
    <dbReference type="NCBI Taxonomy" id="2717286"/>
    <lineage>
        <taxon>Bacteria</taxon>
        <taxon>Pseudomonadati</taxon>
        <taxon>Pseudomonadota</taxon>
        <taxon>Gammaproteobacteria</taxon>
        <taxon>Oceanospirillales</taxon>
        <taxon>Halomonadaceae</taxon>
        <taxon>Billgrantia</taxon>
    </lineage>
</organism>